<protein>
    <submittedName>
        <fullName evidence="2">(Perigord truffle) hypothetical protein</fullName>
    </submittedName>
</protein>
<dbReference type="KEGG" id="tml:GSTUM_00001657001"/>
<accession>D5G688</accession>
<keyword evidence="3" id="KW-1185">Reference proteome</keyword>
<proteinExistence type="predicted"/>
<dbReference type="GeneID" id="9183486"/>
<dbReference type="Proteomes" id="UP000006911">
    <property type="component" value="Unassembled WGS sequence"/>
</dbReference>
<dbReference type="RefSeq" id="XP_002835874.1">
    <property type="nucleotide sequence ID" value="XM_002835828.1"/>
</dbReference>
<organism evidence="2 3">
    <name type="scientific">Tuber melanosporum (strain Mel28)</name>
    <name type="common">Perigord black truffle</name>
    <dbReference type="NCBI Taxonomy" id="656061"/>
    <lineage>
        <taxon>Eukaryota</taxon>
        <taxon>Fungi</taxon>
        <taxon>Dikarya</taxon>
        <taxon>Ascomycota</taxon>
        <taxon>Pezizomycotina</taxon>
        <taxon>Pezizomycetes</taxon>
        <taxon>Pezizales</taxon>
        <taxon>Tuberaceae</taxon>
        <taxon>Tuber</taxon>
    </lineage>
</organism>
<feature type="region of interest" description="Disordered" evidence="1">
    <location>
        <begin position="60"/>
        <end position="86"/>
    </location>
</feature>
<evidence type="ECO:0000256" key="1">
    <source>
        <dbReference type="SAM" id="MobiDB-lite"/>
    </source>
</evidence>
<gene>
    <name evidence="2" type="ORF">GSTUM_00001657001</name>
</gene>
<feature type="compositionally biased region" description="Polar residues" evidence="1">
    <location>
        <begin position="63"/>
        <end position="86"/>
    </location>
</feature>
<reference evidence="2 3" key="1">
    <citation type="journal article" date="2010" name="Nature">
        <title>Perigord black truffle genome uncovers evolutionary origins and mechanisms of symbiosis.</title>
        <authorList>
            <person name="Martin F."/>
            <person name="Kohler A."/>
            <person name="Murat C."/>
            <person name="Balestrini R."/>
            <person name="Coutinho P.M."/>
            <person name="Jaillon O."/>
            <person name="Montanini B."/>
            <person name="Morin E."/>
            <person name="Noel B."/>
            <person name="Percudani R."/>
            <person name="Porcel B."/>
            <person name="Rubini A."/>
            <person name="Amicucci A."/>
            <person name="Amselem J."/>
            <person name="Anthouard V."/>
            <person name="Arcioni S."/>
            <person name="Artiguenave F."/>
            <person name="Aury J.M."/>
            <person name="Ballario P."/>
            <person name="Bolchi A."/>
            <person name="Brenna A."/>
            <person name="Brun A."/>
            <person name="Buee M."/>
            <person name="Cantarel B."/>
            <person name="Chevalier G."/>
            <person name="Couloux A."/>
            <person name="Da Silva C."/>
            <person name="Denoeud F."/>
            <person name="Duplessis S."/>
            <person name="Ghignone S."/>
            <person name="Hilselberger B."/>
            <person name="Iotti M."/>
            <person name="Marcais B."/>
            <person name="Mello A."/>
            <person name="Miranda M."/>
            <person name="Pacioni G."/>
            <person name="Quesneville H."/>
            <person name="Riccioni C."/>
            <person name="Ruotolo R."/>
            <person name="Splivallo R."/>
            <person name="Stocchi V."/>
            <person name="Tisserant E."/>
            <person name="Viscomi A.R."/>
            <person name="Zambonelli A."/>
            <person name="Zampieri E."/>
            <person name="Henrissat B."/>
            <person name="Lebrun M.H."/>
            <person name="Paolocci F."/>
            <person name="Bonfante P."/>
            <person name="Ottonello S."/>
            <person name="Wincker P."/>
        </authorList>
    </citation>
    <scope>NUCLEOTIDE SEQUENCE [LARGE SCALE GENOMIC DNA]</scope>
    <source>
        <strain evidence="2 3">Mel28</strain>
    </source>
</reference>
<dbReference type="InParanoid" id="D5G688"/>
<evidence type="ECO:0000313" key="3">
    <source>
        <dbReference type="Proteomes" id="UP000006911"/>
    </source>
</evidence>
<dbReference type="AlphaFoldDB" id="D5G688"/>
<name>D5G688_TUBMM</name>
<dbReference type="EMBL" id="FN430008">
    <property type="protein sequence ID" value="CAZ80031.1"/>
    <property type="molecule type" value="Genomic_DNA"/>
</dbReference>
<evidence type="ECO:0000313" key="2">
    <source>
        <dbReference type="EMBL" id="CAZ80031.1"/>
    </source>
</evidence>
<sequence>MGVRVIRVGGVKIMMDGIRSRIYGRDSLSLEGVEGSDPLGAGMAQPLFYAARPTSMVGGGVLSDNSNETSAQWQTDNVGNDNRNRL</sequence>
<dbReference type="HOGENOM" id="CLU_2499505_0_0_1"/>